<proteinExistence type="inferred from homology"/>
<organism evidence="7 8">
    <name type="scientific">Alectoria fallacina</name>
    <dbReference type="NCBI Taxonomy" id="1903189"/>
    <lineage>
        <taxon>Eukaryota</taxon>
        <taxon>Fungi</taxon>
        <taxon>Dikarya</taxon>
        <taxon>Ascomycota</taxon>
        <taxon>Pezizomycotina</taxon>
        <taxon>Lecanoromycetes</taxon>
        <taxon>OSLEUM clade</taxon>
        <taxon>Lecanoromycetidae</taxon>
        <taxon>Lecanorales</taxon>
        <taxon>Lecanorineae</taxon>
        <taxon>Parmeliaceae</taxon>
        <taxon>Alectoria</taxon>
    </lineage>
</organism>
<evidence type="ECO:0000256" key="1">
    <source>
        <dbReference type="ARBA" id="ARBA00004245"/>
    </source>
</evidence>
<comment type="caution">
    <text evidence="7">The sequence shown here is derived from an EMBL/GenBank/DDBJ whole genome shotgun (WGS) entry which is preliminary data.</text>
</comment>
<dbReference type="PANTHER" id="PTHR46126">
    <property type="entry name" value="DYNACTIN SUBUNIT 5"/>
    <property type="match status" value="1"/>
</dbReference>
<feature type="compositionally biased region" description="Low complexity" evidence="6">
    <location>
        <begin position="55"/>
        <end position="86"/>
    </location>
</feature>
<accession>A0A8H3JAY4</accession>
<dbReference type="GO" id="GO:0005869">
    <property type="term" value="C:dynactin complex"/>
    <property type="evidence" value="ECO:0007669"/>
    <property type="project" value="TreeGrafter"/>
</dbReference>
<dbReference type="InterPro" id="IPR047125">
    <property type="entry name" value="DCTN5"/>
</dbReference>
<dbReference type="Gene3D" id="2.160.10.10">
    <property type="entry name" value="Hexapeptide repeat proteins"/>
    <property type="match status" value="1"/>
</dbReference>
<keyword evidence="2" id="KW-0963">Cytoplasm</keyword>
<evidence type="ECO:0000256" key="6">
    <source>
        <dbReference type="SAM" id="MobiDB-lite"/>
    </source>
</evidence>
<dbReference type="AlphaFoldDB" id="A0A8H3JAY4"/>
<evidence type="ECO:0000313" key="8">
    <source>
        <dbReference type="Proteomes" id="UP000664203"/>
    </source>
</evidence>
<evidence type="ECO:0000313" key="7">
    <source>
        <dbReference type="EMBL" id="CAF9943649.1"/>
    </source>
</evidence>
<name>A0A8H3JAY4_9LECA</name>
<keyword evidence="3" id="KW-0206">Cytoskeleton</keyword>
<evidence type="ECO:0000256" key="4">
    <source>
        <dbReference type="ARBA" id="ARBA00034706"/>
    </source>
</evidence>
<dbReference type="CDD" id="cd03359">
    <property type="entry name" value="LbH_Dynactin_5"/>
    <property type="match status" value="1"/>
</dbReference>
<dbReference type="OrthoDB" id="417208at2759"/>
<keyword evidence="8" id="KW-1185">Reference proteome</keyword>
<dbReference type="Pfam" id="PF21711">
    <property type="entry name" value="DCTN5"/>
    <property type="match status" value="1"/>
</dbReference>
<protein>
    <recommendedName>
        <fullName evidence="5">Dynactin subunit 5</fullName>
    </recommendedName>
</protein>
<feature type="region of interest" description="Disordered" evidence="6">
    <location>
        <begin position="53"/>
        <end position="88"/>
    </location>
</feature>
<dbReference type="SUPFAM" id="SSF51161">
    <property type="entry name" value="Trimeric LpxA-like enzymes"/>
    <property type="match status" value="1"/>
</dbReference>
<dbReference type="Proteomes" id="UP000664203">
    <property type="component" value="Unassembled WGS sequence"/>
</dbReference>
<dbReference type="EMBL" id="CAJPDR010001153">
    <property type="protein sequence ID" value="CAF9943649.1"/>
    <property type="molecule type" value="Genomic_DNA"/>
</dbReference>
<comment type="subcellular location">
    <subcellularLocation>
        <location evidence="1">Cytoplasm</location>
        <location evidence="1">Cytoskeleton</location>
    </subcellularLocation>
</comment>
<dbReference type="InterPro" id="IPR011004">
    <property type="entry name" value="Trimer_LpxA-like_sf"/>
</dbReference>
<evidence type="ECO:0000256" key="2">
    <source>
        <dbReference type="ARBA" id="ARBA00022490"/>
    </source>
</evidence>
<gene>
    <name evidence="7" type="ORF">ALECFALPRED_000857</name>
</gene>
<comment type="similarity">
    <text evidence="4">Belongs to the dynactin subunits 5/6 family. Dynactin subunit 5 subfamily.</text>
</comment>
<feature type="region of interest" description="Disordered" evidence="6">
    <location>
        <begin position="1"/>
        <end position="21"/>
    </location>
</feature>
<sequence length="219" mass="22961">MPPKPRPTPRGDYVETETGNKVSRKAQLYGTQHIFLSGRAVIQPSVCIRGDLRASNPSSSSSSSTTTTTSSTTTTTTNPTTTTTTTPAYNTSVTIGRYTFLSAGAVLRPPYRFHQGAVLYSPLKIGDHVFVGEGCVIEAASVGDHVHVGKGAVVGRMAIVKDWVRVLEGAVVPAGMVVASGSVVGGRPARVVGEVGDGWGFHEGMEGGDMRELWRGVGS</sequence>
<evidence type="ECO:0000256" key="3">
    <source>
        <dbReference type="ARBA" id="ARBA00023212"/>
    </source>
</evidence>
<evidence type="ECO:0000256" key="5">
    <source>
        <dbReference type="ARBA" id="ARBA00034865"/>
    </source>
</evidence>
<dbReference type="PANTHER" id="PTHR46126:SF1">
    <property type="entry name" value="DYNACTIN SUBUNIT 5"/>
    <property type="match status" value="1"/>
</dbReference>
<reference evidence="7" key="1">
    <citation type="submission" date="2021-03" db="EMBL/GenBank/DDBJ databases">
        <authorList>
            <person name="Tagirdzhanova G."/>
        </authorList>
    </citation>
    <scope>NUCLEOTIDE SEQUENCE</scope>
</reference>